<dbReference type="Gene3D" id="3.80.10.10">
    <property type="entry name" value="Ribonuclease Inhibitor"/>
    <property type="match status" value="1"/>
</dbReference>
<evidence type="ECO:0000313" key="1">
    <source>
        <dbReference type="EMBL" id="KAL0566491.1"/>
    </source>
</evidence>
<dbReference type="SUPFAM" id="SSF52047">
    <property type="entry name" value="RNI-like"/>
    <property type="match status" value="1"/>
</dbReference>
<keyword evidence="2" id="KW-1185">Reference proteome</keyword>
<dbReference type="Proteomes" id="UP001465976">
    <property type="component" value="Unassembled WGS sequence"/>
</dbReference>
<dbReference type="SUPFAM" id="SSF81383">
    <property type="entry name" value="F-box domain"/>
    <property type="match status" value="1"/>
</dbReference>
<dbReference type="EMBL" id="JBAHYK010001883">
    <property type="protein sequence ID" value="KAL0566491.1"/>
    <property type="molecule type" value="Genomic_DNA"/>
</dbReference>
<organism evidence="1 2">
    <name type="scientific">Marasmius crinis-equi</name>
    <dbReference type="NCBI Taxonomy" id="585013"/>
    <lineage>
        <taxon>Eukaryota</taxon>
        <taxon>Fungi</taxon>
        <taxon>Dikarya</taxon>
        <taxon>Basidiomycota</taxon>
        <taxon>Agaricomycotina</taxon>
        <taxon>Agaricomycetes</taxon>
        <taxon>Agaricomycetidae</taxon>
        <taxon>Agaricales</taxon>
        <taxon>Marasmiineae</taxon>
        <taxon>Marasmiaceae</taxon>
        <taxon>Marasmius</taxon>
    </lineage>
</organism>
<reference evidence="1 2" key="1">
    <citation type="submission" date="2024-02" db="EMBL/GenBank/DDBJ databases">
        <title>A draft genome for the cacao thread blight pathogen Marasmius crinis-equi.</title>
        <authorList>
            <person name="Cohen S.P."/>
            <person name="Baruah I.K."/>
            <person name="Amoako-Attah I."/>
            <person name="Bukari Y."/>
            <person name="Meinhardt L.W."/>
            <person name="Bailey B.A."/>
        </authorList>
    </citation>
    <scope>NUCLEOTIDE SEQUENCE [LARGE SCALE GENOMIC DNA]</scope>
    <source>
        <strain evidence="1 2">GH-76</strain>
    </source>
</reference>
<evidence type="ECO:0000313" key="2">
    <source>
        <dbReference type="Proteomes" id="UP001465976"/>
    </source>
</evidence>
<accession>A0ABR3EUB0</accession>
<dbReference type="InterPro" id="IPR036047">
    <property type="entry name" value="F-box-like_dom_sf"/>
</dbReference>
<comment type="caution">
    <text evidence="1">The sequence shown here is derived from an EMBL/GenBank/DDBJ whole genome shotgun (WGS) entry which is preliminary data.</text>
</comment>
<dbReference type="InterPro" id="IPR032675">
    <property type="entry name" value="LRR_dom_sf"/>
</dbReference>
<protein>
    <recommendedName>
        <fullName evidence="3">F-box domain-containing protein</fullName>
    </recommendedName>
</protein>
<proteinExistence type="predicted"/>
<sequence length="400" mass="44557">MAVVGRLPAEIIDSILSVLRALGPHHLTACAMVCKLWLSFARFHLYVSIALPGTLGMGHCVLKLKSTMASSPLSVLVRELDIDAMHIKGQDGLCLSSLPSLRKLLIHSVFEEDVRILAGTILPRLWALEHLGIHGTALLPDHDLVRLLNAIAKVQSLKHLAFSVPIMKPLWLADALASATPRTSRSGLLSLDLRDPTGVCPLSEDVLGAALIDLFDLRELRSLAVNNATQSLAIVSQIRDTLEELVTIQRDTFSEKTPEMPFSPPMLCGSLRHLWIDIPPKIYMDILFRIHCPSLERITLTCSRDVRDSIRMSLRPQNLPQWQALDERLLELTRSTALREVNVVELFSDASAPGVPWEAASPSTREKFRQMLPRVFRLGLVRTQVYLTRKEAEAEARLLL</sequence>
<name>A0ABR3EUB0_9AGAR</name>
<gene>
    <name evidence="1" type="ORF">V5O48_015522</name>
</gene>
<evidence type="ECO:0008006" key="3">
    <source>
        <dbReference type="Google" id="ProtNLM"/>
    </source>
</evidence>